<protein>
    <submittedName>
        <fullName evidence="1">Uncharacterized protein</fullName>
    </submittedName>
</protein>
<dbReference type="Proteomes" id="UP001301958">
    <property type="component" value="Unassembled WGS sequence"/>
</dbReference>
<proteinExistence type="predicted"/>
<accession>A0AAN7BEN6</accession>
<reference evidence="1" key="2">
    <citation type="submission" date="2023-05" db="EMBL/GenBank/DDBJ databases">
        <authorList>
            <consortium name="Lawrence Berkeley National Laboratory"/>
            <person name="Steindorff A."/>
            <person name="Hensen N."/>
            <person name="Bonometti L."/>
            <person name="Westerberg I."/>
            <person name="Brannstrom I.O."/>
            <person name="Guillou S."/>
            <person name="Cros-Aarteil S."/>
            <person name="Calhoun S."/>
            <person name="Haridas S."/>
            <person name="Kuo A."/>
            <person name="Mondo S."/>
            <person name="Pangilinan J."/>
            <person name="Riley R."/>
            <person name="Labutti K."/>
            <person name="Andreopoulos B."/>
            <person name="Lipzen A."/>
            <person name="Chen C."/>
            <person name="Yanf M."/>
            <person name="Daum C."/>
            <person name="Ng V."/>
            <person name="Clum A."/>
            <person name="Ohm R."/>
            <person name="Martin F."/>
            <person name="Silar P."/>
            <person name="Natvig D."/>
            <person name="Lalanne C."/>
            <person name="Gautier V."/>
            <person name="Ament-Velasquez S.L."/>
            <person name="Kruys A."/>
            <person name="Hutchinson M.I."/>
            <person name="Powell A.J."/>
            <person name="Barry K."/>
            <person name="Miller A.N."/>
            <person name="Grigoriev I.V."/>
            <person name="Debuchy R."/>
            <person name="Gladieux P."/>
            <person name="Thoren M.H."/>
            <person name="Johannesson H."/>
        </authorList>
    </citation>
    <scope>NUCLEOTIDE SEQUENCE</scope>
    <source>
        <strain evidence="1">CBS 990.96</strain>
    </source>
</reference>
<name>A0AAN7BEN6_9PEZI</name>
<gene>
    <name evidence="1" type="ORF">QBC38DRAFT_449916</name>
</gene>
<evidence type="ECO:0000313" key="1">
    <source>
        <dbReference type="EMBL" id="KAK4220567.1"/>
    </source>
</evidence>
<evidence type="ECO:0000313" key="2">
    <source>
        <dbReference type="Proteomes" id="UP001301958"/>
    </source>
</evidence>
<sequence>MALMRDKTKEDEAASFFLKSHEAFGKIPGNPIEIRIRQERPAIHLSLVYTLRGELDKAEEILLSCIHAREEKFGVENAMIEYHWWRSDVAVDTSYCIGMEWPKSSQEGAQHKPGRYLFNAERHYCKGFLDNDTSLWARPLAANQLLENDTRKPKKFIQGLSPFTHPCSVSQ</sequence>
<keyword evidence="2" id="KW-1185">Reference proteome</keyword>
<reference evidence="1" key="1">
    <citation type="journal article" date="2023" name="Mol. Phylogenet. Evol.">
        <title>Genome-scale phylogeny and comparative genomics of the fungal order Sordariales.</title>
        <authorList>
            <person name="Hensen N."/>
            <person name="Bonometti L."/>
            <person name="Westerberg I."/>
            <person name="Brannstrom I.O."/>
            <person name="Guillou S."/>
            <person name="Cros-Aarteil S."/>
            <person name="Calhoun S."/>
            <person name="Haridas S."/>
            <person name="Kuo A."/>
            <person name="Mondo S."/>
            <person name="Pangilinan J."/>
            <person name="Riley R."/>
            <person name="LaButti K."/>
            <person name="Andreopoulos B."/>
            <person name="Lipzen A."/>
            <person name="Chen C."/>
            <person name="Yan M."/>
            <person name="Daum C."/>
            <person name="Ng V."/>
            <person name="Clum A."/>
            <person name="Steindorff A."/>
            <person name="Ohm R.A."/>
            <person name="Martin F."/>
            <person name="Silar P."/>
            <person name="Natvig D.O."/>
            <person name="Lalanne C."/>
            <person name="Gautier V."/>
            <person name="Ament-Velasquez S.L."/>
            <person name="Kruys A."/>
            <person name="Hutchinson M.I."/>
            <person name="Powell A.J."/>
            <person name="Barry K."/>
            <person name="Miller A.N."/>
            <person name="Grigoriev I.V."/>
            <person name="Debuchy R."/>
            <person name="Gladieux P."/>
            <person name="Hiltunen Thoren M."/>
            <person name="Johannesson H."/>
        </authorList>
    </citation>
    <scope>NUCLEOTIDE SEQUENCE</scope>
    <source>
        <strain evidence="1">CBS 990.96</strain>
    </source>
</reference>
<organism evidence="1 2">
    <name type="scientific">Podospora fimiseda</name>
    <dbReference type="NCBI Taxonomy" id="252190"/>
    <lineage>
        <taxon>Eukaryota</taxon>
        <taxon>Fungi</taxon>
        <taxon>Dikarya</taxon>
        <taxon>Ascomycota</taxon>
        <taxon>Pezizomycotina</taxon>
        <taxon>Sordariomycetes</taxon>
        <taxon>Sordariomycetidae</taxon>
        <taxon>Sordariales</taxon>
        <taxon>Podosporaceae</taxon>
        <taxon>Podospora</taxon>
    </lineage>
</organism>
<dbReference type="EMBL" id="MU865711">
    <property type="protein sequence ID" value="KAK4220567.1"/>
    <property type="molecule type" value="Genomic_DNA"/>
</dbReference>
<dbReference type="AlphaFoldDB" id="A0AAN7BEN6"/>
<comment type="caution">
    <text evidence="1">The sequence shown here is derived from an EMBL/GenBank/DDBJ whole genome shotgun (WGS) entry which is preliminary data.</text>
</comment>